<evidence type="ECO:0000256" key="3">
    <source>
        <dbReference type="ARBA" id="ARBA00005022"/>
    </source>
</evidence>
<organism evidence="12 13">
    <name type="scientific">Terrapene triunguis</name>
    <name type="common">Three-toed box turtle</name>
    <dbReference type="NCBI Taxonomy" id="2587831"/>
    <lineage>
        <taxon>Eukaryota</taxon>
        <taxon>Metazoa</taxon>
        <taxon>Chordata</taxon>
        <taxon>Craniata</taxon>
        <taxon>Vertebrata</taxon>
        <taxon>Euteleostomi</taxon>
        <taxon>Archelosauria</taxon>
        <taxon>Testudinata</taxon>
        <taxon>Testudines</taxon>
        <taxon>Cryptodira</taxon>
        <taxon>Durocryptodira</taxon>
        <taxon>Testudinoidea</taxon>
        <taxon>Emydidae</taxon>
        <taxon>Terrapene</taxon>
    </lineage>
</organism>
<dbReference type="InterPro" id="IPR050411">
    <property type="entry name" value="AlphaKG_dependent_hydroxylases"/>
</dbReference>
<dbReference type="Proteomes" id="UP000472274">
    <property type="component" value="Unplaced"/>
</dbReference>
<dbReference type="GeneTree" id="ENSGT00530000063582"/>
<dbReference type="Gene3D" id="3.60.130.10">
    <property type="entry name" value="Clavaminate synthase-like"/>
    <property type="match status" value="1"/>
</dbReference>
<proteinExistence type="inferred from homology"/>
<dbReference type="InterPro" id="IPR010376">
    <property type="entry name" value="GBBH-like_N"/>
</dbReference>
<evidence type="ECO:0000259" key="11">
    <source>
        <dbReference type="Pfam" id="PF06155"/>
    </source>
</evidence>
<dbReference type="PANTHER" id="PTHR10696">
    <property type="entry name" value="GAMMA-BUTYROBETAINE HYDROXYLASE-RELATED"/>
    <property type="match status" value="1"/>
</dbReference>
<comment type="pathway">
    <text evidence="3">Amine and polyamine biosynthesis; carnitine biosynthesis.</text>
</comment>
<dbReference type="FunFam" id="3.60.130.10:FF:000001">
    <property type="entry name" value="Trimethyllysine dioxygenase, mitochondrial"/>
    <property type="match status" value="1"/>
</dbReference>
<dbReference type="PANTHER" id="PTHR10696:SF33">
    <property type="entry name" value="GAMMA-BUTYROBETAINE DIOXYGENASE"/>
    <property type="match status" value="1"/>
</dbReference>
<keyword evidence="8" id="KW-0560">Oxidoreductase</keyword>
<dbReference type="Ensembl" id="ENSTMTT00000001073.1">
    <property type="protein sequence ID" value="ENSTMTP00000001045.1"/>
    <property type="gene ID" value="ENSTMTG00000000859.1"/>
</dbReference>
<evidence type="ECO:0000256" key="6">
    <source>
        <dbReference type="ARBA" id="ARBA00022873"/>
    </source>
</evidence>
<dbReference type="InParanoid" id="A0A674HXG5"/>
<accession>A0A674HXG5</accession>
<evidence type="ECO:0000256" key="5">
    <source>
        <dbReference type="ARBA" id="ARBA00022723"/>
    </source>
</evidence>
<dbReference type="FunCoup" id="A0A674HXG5">
    <property type="interactions" value="17"/>
</dbReference>
<keyword evidence="7" id="KW-0223">Dioxygenase</keyword>
<dbReference type="GO" id="GO:0042802">
    <property type="term" value="F:identical protein binding"/>
    <property type="evidence" value="ECO:0007669"/>
    <property type="project" value="Ensembl"/>
</dbReference>
<name>A0A674HXG5_9SAUR</name>
<evidence type="ECO:0000313" key="12">
    <source>
        <dbReference type="Ensembl" id="ENSTMTP00000001045.1"/>
    </source>
</evidence>
<dbReference type="SUPFAM" id="SSF51197">
    <property type="entry name" value="Clavaminate synthase-like"/>
    <property type="match status" value="1"/>
</dbReference>
<dbReference type="UniPathway" id="UPA00118"/>
<evidence type="ECO:0000256" key="9">
    <source>
        <dbReference type="ARBA" id="ARBA00023004"/>
    </source>
</evidence>
<dbReference type="GO" id="GO:0005829">
    <property type="term" value="C:cytosol"/>
    <property type="evidence" value="ECO:0007669"/>
    <property type="project" value="Ensembl"/>
</dbReference>
<evidence type="ECO:0000259" key="10">
    <source>
        <dbReference type="Pfam" id="PF02668"/>
    </source>
</evidence>
<gene>
    <name evidence="12" type="primary">BBOX1</name>
</gene>
<keyword evidence="5" id="KW-0479">Metal-binding</keyword>
<dbReference type="CDD" id="cd00250">
    <property type="entry name" value="CAS_like"/>
    <property type="match status" value="1"/>
</dbReference>
<dbReference type="GO" id="GO:0008270">
    <property type="term" value="F:zinc ion binding"/>
    <property type="evidence" value="ECO:0007669"/>
    <property type="project" value="Ensembl"/>
</dbReference>
<comment type="cofactor">
    <cofactor evidence="2">
        <name>L-ascorbate</name>
        <dbReference type="ChEBI" id="CHEBI:38290"/>
    </cofactor>
</comment>
<feature type="domain" description="TauD/TfdA-like" evidence="10">
    <location>
        <begin position="210"/>
        <end position="394"/>
    </location>
</feature>
<dbReference type="AlphaFoldDB" id="A0A674HXG5"/>
<dbReference type="GO" id="GO:0005739">
    <property type="term" value="C:mitochondrion"/>
    <property type="evidence" value="ECO:0007669"/>
    <property type="project" value="TreeGrafter"/>
</dbReference>
<dbReference type="Gene3D" id="3.30.2020.30">
    <property type="match status" value="1"/>
</dbReference>
<reference evidence="12" key="1">
    <citation type="submission" date="2025-08" db="UniProtKB">
        <authorList>
            <consortium name="Ensembl"/>
        </authorList>
    </citation>
    <scope>IDENTIFICATION</scope>
</reference>
<dbReference type="Pfam" id="PF06155">
    <property type="entry name" value="GBBH-like_N"/>
    <property type="match status" value="1"/>
</dbReference>
<evidence type="ECO:0000256" key="2">
    <source>
        <dbReference type="ARBA" id="ARBA00001961"/>
    </source>
</evidence>
<evidence type="ECO:0000313" key="13">
    <source>
        <dbReference type="Proteomes" id="UP000472274"/>
    </source>
</evidence>
<feature type="domain" description="Gamma-butyrobetaine hydroxylase-like N-terminal" evidence="11">
    <location>
        <begin position="67"/>
        <end position="145"/>
    </location>
</feature>
<dbReference type="GO" id="GO:0008336">
    <property type="term" value="F:gamma-butyrobetaine dioxygenase activity"/>
    <property type="evidence" value="ECO:0007669"/>
    <property type="project" value="Ensembl"/>
</dbReference>
<evidence type="ECO:0000256" key="4">
    <source>
        <dbReference type="ARBA" id="ARBA00008654"/>
    </source>
</evidence>
<dbReference type="InterPro" id="IPR042098">
    <property type="entry name" value="TauD-like_sf"/>
</dbReference>
<dbReference type="InterPro" id="IPR038492">
    <property type="entry name" value="GBBH-like_N_sf"/>
</dbReference>
<keyword evidence="9" id="KW-0408">Iron</keyword>
<reference evidence="12" key="2">
    <citation type="submission" date="2025-09" db="UniProtKB">
        <authorList>
            <consortium name="Ensembl"/>
        </authorList>
    </citation>
    <scope>IDENTIFICATION</scope>
</reference>
<evidence type="ECO:0000256" key="7">
    <source>
        <dbReference type="ARBA" id="ARBA00022964"/>
    </source>
</evidence>
<evidence type="ECO:0000256" key="1">
    <source>
        <dbReference type="ARBA" id="ARBA00001954"/>
    </source>
</evidence>
<dbReference type="InterPro" id="IPR003819">
    <property type="entry name" value="TauD/TfdA-like"/>
</dbReference>
<evidence type="ECO:0000256" key="8">
    <source>
        <dbReference type="ARBA" id="ARBA00023002"/>
    </source>
</evidence>
<protein>
    <submittedName>
        <fullName evidence="12">Gamma-butyrobetaine hydroxylase 1</fullName>
    </submittedName>
</protein>
<keyword evidence="6" id="KW-0124">Carnitine biosynthesis</keyword>
<comment type="cofactor">
    <cofactor evidence="1">
        <name>Fe(2+)</name>
        <dbReference type="ChEBI" id="CHEBI:29033"/>
    </cofactor>
</comment>
<comment type="similarity">
    <text evidence="4">Belongs to the gamma-BBH/TMLD family.</text>
</comment>
<dbReference type="Pfam" id="PF02668">
    <property type="entry name" value="TauD"/>
    <property type="match status" value="1"/>
</dbReference>
<dbReference type="GO" id="GO:0045329">
    <property type="term" value="P:carnitine biosynthetic process"/>
    <property type="evidence" value="ECO:0007669"/>
    <property type="project" value="UniProtKB-UniPathway"/>
</dbReference>
<dbReference type="FunFam" id="3.30.2020.30:FF:000002">
    <property type="entry name" value="Putative gamma-butyrobetaine dioxygenase"/>
    <property type="match status" value="1"/>
</dbReference>
<keyword evidence="13" id="KW-1185">Reference proteome</keyword>
<sequence>MWNAVAKILLRTKVHQDYSHTLLLVQKGRSILTRPPSSRNCWQHTAGAVQPFNVSTSIQKVEALDVNNFVRIHWEDGSKSLYPAVWLRDNCQCPDCFLHSAKARKLLLEDLDVNIGVKEVTLTDRQKVYITWPDKHTSEFEAEWLKKRCFSEQARAEMQEELFLPDVFPIYSLGELSAITWVLHLLSESSLSWLSTLWLVWVRVIVPTWQVEDKMDANNVAYTSGKLSFHTDYPVLQHPPGIQFLHCIKQAATGGESEVVDGFHVSNKLKEQNPQAFQILSSTLVDFTDVGVDYCDFTMQSKQRIIDVDYRGQVVRINYNNATRDTVFDIPAEKVQPFYAALKEFVDLLNSPEHKFTYKMKPGDIVTFDNWRLLHGRRSYQSGTEISRHLEGAYADWDVVMSRLRLLRKIVQNGN</sequence>